<gene>
    <name evidence="1" type="ORF">B0H17DRAFT_910886</name>
</gene>
<reference evidence="1" key="1">
    <citation type="submission" date="2023-03" db="EMBL/GenBank/DDBJ databases">
        <title>Massive genome expansion in bonnet fungi (Mycena s.s.) driven by repeated elements and novel gene families across ecological guilds.</title>
        <authorList>
            <consortium name="Lawrence Berkeley National Laboratory"/>
            <person name="Harder C.B."/>
            <person name="Miyauchi S."/>
            <person name="Viragh M."/>
            <person name="Kuo A."/>
            <person name="Thoen E."/>
            <person name="Andreopoulos B."/>
            <person name="Lu D."/>
            <person name="Skrede I."/>
            <person name="Drula E."/>
            <person name="Henrissat B."/>
            <person name="Morin E."/>
            <person name="Kohler A."/>
            <person name="Barry K."/>
            <person name="LaButti K."/>
            <person name="Morin E."/>
            <person name="Salamov A."/>
            <person name="Lipzen A."/>
            <person name="Mereny Z."/>
            <person name="Hegedus B."/>
            <person name="Baldrian P."/>
            <person name="Stursova M."/>
            <person name="Weitz H."/>
            <person name="Taylor A."/>
            <person name="Grigoriev I.V."/>
            <person name="Nagy L.G."/>
            <person name="Martin F."/>
            <person name="Kauserud H."/>
        </authorList>
    </citation>
    <scope>NUCLEOTIDE SEQUENCE</scope>
    <source>
        <strain evidence="1">CBHHK067</strain>
    </source>
</reference>
<dbReference type="Proteomes" id="UP001221757">
    <property type="component" value="Unassembled WGS sequence"/>
</dbReference>
<comment type="caution">
    <text evidence="1">The sequence shown here is derived from an EMBL/GenBank/DDBJ whole genome shotgun (WGS) entry which is preliminary data.</text>
</comment>
<name>A0AAD7DQ46_MYCRO</name>
<keyword evidence="2" id="KW-1185">Reference proteome</keyword>
<dbReference type="AlphaFoldDB" id="A0AAD7DQ46"/>
<accession>A0AAD7DQ46</accession>
<organism evidence="1 2">
    <name type="scientific">Mycena rosella</name>
    <name type="common">Pink bonnet</name>
    <name type="synonym">Agaricus rosellus</name>
    <dbReference type="NCBI Taxonomy" id="1033263"/>
    <lineage>
        <taxon>Eukaryota</taxon>
        <taxon>Fungi</taxon>
        <taxon>Dikarya</taxon>
        <taxon>Basidiomycota</taxon>
        <taxon>Agaricomycotina</taxon>
        <taxon>Agaricomycetes</taxon>
        <taxon>Agaricomycetidae</taxon>
        <taxon>Agaricales</taxon>
        <taxon>Marasmiineae</taxon>
        <taxon>Mycenaceae</taxon>
        <taxon>Mycena</taxon>
    </lineage>
</organism>
<evidence type="ECO:0000313" key="2">
    <source>
        <dbReference type="Proteomes" id="UP001221757"/>
    </source>
</evidence>
<sequence>MSSNSPSVPLLPDGEKFDGTRFLGFKTTIYALAKACGIASYLDGTLPDPSPPPTSAGAPVPTAMTVVLPPDPTLIYSMSPSPEEWKHRDAFAYALIVLNSKNPIGLGLKLDGSAHDAMKLL</sequence>
<dbReference type="EMBL" id="JARKIE010000032">
    <property type="protein sequence ID" value="KAJ7697044.1"/>
    <property type="molecule type" value="Genomic_DNA"/>
</dbReference>
<proteinExistence type="predicted"/>
<protein>
    <submittedName>
        <fullName evidence="1">Uncharacterized protein</fullName>
    </submittedName>
</protein>
<feature type="non-terminal residue" evidence="1">
    <location>
        <position position="121"/>
    </location>
</feature>
<evidence type="ECO:0000313" key="1">
    <source>
        <dbReference type="EMBL" id="KAJ7697044.1"/>
    </source>
</evidence>